<dbReference type="InterPro" id="IPR042197">
    <property type="entry name" value="Apaf_helical"/>
</dbReference>
<dbReference type="Gene3D" id="3.40.50.300">
    <property type="entry name" value="P-loop containing nucleotide triphosphate hydrolases"/>
    <property type="match status" value="1"/>
</dbReference>
<dbReference type="Pfam" id="PF14223">
    <property type="entry name" value="Retrotran_gag_2"/>
    <property type="match status" value="1"/>
</dbReference>
<dbReference type="Gene3D" id="3.30.497.10">
    <property type="entry name" value="Antithrombin, subunit I, domain 2"/>
    <property type="match status" value="2"/>
</dbReference>
<name>A0AAD8T7J3_LOLMU</name>
<dbReference type="PANTHER" id="PTHR36766">
    <property type="entry name" value="PLANT BROAD-SPECTRUM MILDEW RESISTANCE PROTEIN RPW8"/>
    <property type="match status" value="1"/>
</dbReference>
<dbReference type="Gene3D" id="1.10.10.10">
    <property type="entry name" value="Winged helix-like DNA-binding domain superfamily/Winged helix DNA-binding domain"/>
    <property type="match status" value="1"/>
</dbReference>
<keyword evidence="6" id="KW-0611">Plant defense</keyword>
<feature type="compositionally biased region" description="Gly residues" evidence="11">
    <location>
        <begin position="1291"/>
        <end position="1315"/>
    </location>
</feature>
<comment type="caution">
    <text evidence="13">The sequence shown here is derived from an EMBL/GenBank/DDBJ whole genome shotgun (WGS) entry which is preliminary data.</text>
</comment>
<evidence type="ECO:0000256" key="10">
    <source>
        <dbReference type="RuleBase" id="RU000411"/>
    </source>
</evidence>
<dbReference type="EMBL" id="JAUUTY010000003">
    <property type="protein sequence ID" value="KAK1670686.1"/>
    <property type="molecule type" value="Genomic_DNA"/>
</dbReference>
<dbReference type="SUPFAM" id="SSF52540">
    <property type="entry name" value="P-loop containing nucleoside triphosphate hydrolases"/>
    <property type="match status" value="1"/>
</dbReference>
<dbReference type="PANTHER" id="PTHR36766:SF36">
    <property type="entry name" value="AAA+ ATPASE DOMAIN-CONTAINING PROTEIN"/>
    <property type="match status" value="1"/>
</dbReference>
<keyword evidence="14" id="KW-1185">Reference proteome</keyword>
<keyword evidence="3" id="KW-0433">Leucine-rich repeat</keyword>
<dbReference type="GO" id="GO:0043531">
    <property type="term" value="F:ADP binding"/>
    <property type="evidence" value="ECO:0007669"/>
    <property type="project" value="InterPro"/>
</dbReference>
<evidence type="ECO:0000256" key="11">
    <source>
        <dbReference type="SAM" id="MobiDB-lite"/>
    </source>
</evidence>
<dbReference type="PRINTS" id="PR00364">
    <property type="entry name" value="DISEASERSIST"/>
</dbReference>
<dbReference type="InterPro" id="IPR042178">
    <property type="entry name" value="Serpin_sf_1"/>
</dbReference>
<gene>
    <name evidence="13" type="ORF">QYE76_058845</name>
</gene>
<keyword evidence="9" id="KW-0862">Zinc</keyword>
<proteinExistence type="inferred from homology"/>
<dbReference type="PROSITE" id="PS50158">
    <property type="entry name" value="ZF_CCHC"/>
    <property type="match status" value="1"/>
</dbReference>
<dbReference type="InterPro" id="IPR036388">
    <property type="entry name" value="WH-like_DNA-bd_sf"/>
</dbReference>
<dbReference type="InterPro" id="IPR032675">
    <property type="entry name" value="LRR_dom_sf"/>
</dbReference>
<evidence type="ECO:0000256" key="7">
    <source>
        <dbReference type="ARBA" id="ARBA00022840"/>
    </source>
</evidence>
<dbReference type="Pfam" id="PF23559">
    <property type="entry name" value="WHD_DRP"/>
    <property type="match status" value="1"/>
</dbReference>
<protein>
    <recommendedName>
        <fullName evidence="12">CCHC-type domain-containing protein</fullName>
    </recommendedName>
</protein>
<feature type="region of interest" description="Disordered" evidence="11">
    <location>
        <begin position="1405"/>
        <end position="1558"/>
    </location>
</feature>
<dbReference type="Pfam" id="PF23598">
    <property type="entry name" value="LRR_14"/>
    <property type="match status" value="1"/>
</dbReference>
<dbReference type="GO" id="GO:0003676">
    <property type="term" value="F:nucleic acid binding"/>
    <property type="evidence" value="ECO:0007669"/>
    <property type="project" value="InterPro"/>
</dbReference>
<keyword evidence="7" id="KW-0067">ATP-binding</keyword>
<evidence type="ECO:0000256" key="4">
    <source>
        <dbReference type="ARBA" id="ARBA00022737"/>
    </source>
</evidence>
<dbReference type="InterPro" id="IPR036186">
    <property type="entry name" value="Serpin_sf"/>
</dbReference>
<dbReference type="InterPro" id="IPR036875">
    <property type="entry name" value="Znf_CCHC_sf"/>
</dbReference>
<evidence type="ECO:0000256" key="6">
    <source>
        <dbReference type="ARBA" id="ARBA00022821"/>
    </source>
</evidence>
<keyword evidence="8" id="KW-0175">Coiled coil</keyword>
<dbReference type="SUPFAM" id="SSF56574">
    <property type="entry name" value="Serpins"/>
    <property type="match status" value="1"/>
</dbReference>
<comment type="similarity">
    <text evidence="2 10">Belongs to the serpin family.</text>
</comment>
<keyword evidence="9" id="KW-0863">Zinc-finger</keyword>
<dbReference type="CDD" id="cd14798">
    <property type="entry name" value="RX-CC_like"/>
    <property type="match status" value="1"/>
</dbReference>
<keyword evidence="4" id="KW-0677">Repeat</keyword>
<feature type="region of interest" description="Disordered" evidence="11">
    <location>
        <begin position="1251"/>
        <end position="1318"/>
    </location>
</feature>
<sequence length="2226" mass="246619">MAGVLDALASYVINMLTEMAREEVAMLIGVSSEIDNLGAKLGDLKKFLADADRRNITDESVQGWVEELKHAMYHSTDIIDLCQLKAMEQGPSKDMGCLNCLLFCMRNPLHAHEIASRIKMLNKKLDDIFKRGGNFNFIKLESYQDRKTTHLPIVDRKTHPLLERLGVVGEKIEEDTRVLVEMLTKVVADNSDNIMVVAIVGVGGIGKTTLSNNVFNDEAIQGKFSKKIWLSVTQEFSEVDLLRTAITAAGGKLPGPGGRSQDKALLVPILARTIKDKKFFLVLDDMWGDNEWNNLLKVPFSYGAHGSRVLVTTRHDTVARGMKAMQPYYHIDKLGSEDAWLLLKKQVLTNEKSELEIDMLKDIGLQIIQKCDGLPLAIKVMGGLLCQKEKERCDWEKVQSDYIWSVSRMPEELNYAIYLSYEDLSPCLKQCFLHFSLKPKKIIAGVNQIVGMWISEGFVHGNSDRLEELGREYYKELILRNLIEPDNNKPGQYVSHMHEVVRSFALFVARNEALVSHNGETDTRKLTSQKFLRLSIETKGVESDGFECRILREQKSLRTLILKGNLKIQSGDSLITFSSLRVLHIQSTNCATLFESVYQLRHLRYLAVEKCNDINSLPENIDKMQFLQYLSFFDCRNLLELPNSIVKLHELRYLGLEGIGAISVPRGLCALKDLRVIYGFPAHTSGDWCSLEELGPLSLLRDIVLEGLENVSTSLSATKAMLGAKVHLSFLGLYCTSILDDDGLVKGVCDKDLHIIEEVFDELYPPPCIEDVRIRGYFGCQLPRWIMSRSTTPLNSLKILMMEDLAFCTELPDGLSQLPCLKFLKVNRAPAIKRVGPEFVQPHSHHHHLSSQTLTAFPRLHELILDKMVEWQEWLWEEEVRAMPVLEEFYLRNCKLRCIPPGLASHAMALKKLTIQSIQHLNSLDNFASVVDLNMQGNPDLTRICNFPKLQNLHISYCPKLELLHEVTTLRRLVLTLLYSEKRLPLYLQTIKPRHLLLDCSPELLACLAAGKSGPEWDKFNHIQHVEAYAHDGCIEKRWHVFYTREPYSMETNLDLQVLPEIQGAQLFGYLDGSIPEPVKELETKDKDGDVVKIPNPEYVRWVAQDQIVLGFLVRNMAREVLTQMVGLPTSAGVWKAVVEMFAAQSQSRIVHLRTKLNQCRKEEKSGQVYLDEIKGLADEMAAAGKPLDTTDVISYILAGLDEEYDGFVAAINALLKANKNVSLSDVYSEFMTYESRLVARMTGDGASVNAATRAGRGRGRGQYGQYHDQQYQYRDQRSEYDRGYEQRNNHGGGRGYGGGRGNGGGRNPRGGRSYGGRSNDICQVCGKEGHIALNCWKRFKKGYQGPDRSAGAAYGSGGGSNSGSYGVDTNWYSDSGATDHVTSELEKLHIDNDANPADHVVVESSLQESAQNSGPGGYSGDFSGYGTDIGDDSPAHSPTASTPGSASRSASGSASAASGAASPGVAPSGSPAVSPAGSRESADTRVSAADGGSSVPVSDGTSQATGSSAPASNQSPATSDSSADSVPHNAVVSRVQPVPAADRPRTRSQSGISQPKIVTDGRIRYDRIRFANYCSTGEPTTLDEAFADPKWKSAMDEEYMALKQNQTWHLVPATAGRNVIDCKWVYKVKRRADGSIDRYKARLVAKGFKQRYGIDYEDTFSPVVKVATIRLVLSLAVSRGWHLRQLDVKNAFLHGILEEEVYMRQPPGYEERVGHICRLDKALYGLKQAPRAWYSRLSSKLSSIGFSASKADTSLFFYNKGGVTIFMLIYVDDIIVASSSEKAVSSLLHDLGTYTMGDQEDSRPSKKPRASSPAELGSGGLTAFALRLSKKLAEGDNTGDKNVAFSPLSIYTTLGLVAAGARGKTLDELLALLGASSPDEVNEFVRGLAADTTGSGGPLVTFAYGVFHQKRMELTPSYLHTAAESYKAEIRAVDFVEVRTAPSSFSSRREFGHCYRNFCVVQGDREKIREEINGWVAAATSNLIPEILPEESLLEQTRFVLANAIYFKGTWENRFPEGLTEDLEFHRLGGAAPVDVPFMTLGRGERKVFFSYDDGFKVLKLPYKATDDGARYSMCVFLPDERDGLRAMVDALAAAGGSLLDHVPKNRSSVHEVLLPKFKLSFFCSLVEELKGLGLKEAFTEDADLSGLVDRRVCDVRLDEVFHKAVVEVNEEGTVAAACTAVRGRVKQCARMPMRFIADHPFAFYIVEEVSGAVVFAGHVLDPSS</sequence>
<feature type="compositionally biased region" description="Basic and acidic residues" evidence="11">
    <location>
        <begin position="1275"/>
        <end position="1289"/>
    </location>
</feature>
<evidence type="ECO:0000256" key="2">
    <source>
        <dbReference type="ARBA" id="ARBA00009500"/>
    </source>
</evidence>
<dbReference type="Gene3D" id="2.30.39.10">
    <property type="entry name" value="Alpha-1-antitrypsin, domain 1"/>
    <property type="match status" value="1"/>
</dbReference>
<evidence type="ECO:0000256" key="5">
    <source>
        <dbReference type="ARBA" id="ARBA00022741"/>
    </source>
</evidence>
<evidence type="ECO:0000256" key="3">
    <source>
        <dbReference type="ARBA" id="ARBA00022614"/>
    </source>
</evidence>
<dbReference type="Pfam" id="PF18052">
    <property type="entry name" value="Rx_N"/>
    <property type="match status" value="1"/>
</dbReference>
<dbReference type="InterPro" id="IPR041118">
    <property type="entry name" value="Rx_N"/>
</dbReference>
<keyword evidence="9" id="KW-0479">Metal-binding</keyword>
<dbReference type="InterPro" id="IPR001878">
    <property type="entry name" value="Znf_CCHC"/>
</dbReference>
<dbReference type="CDD" id="cd02043">
    <property type="entry name" value="serpinP_plants"/>
    <property type="match status" value="1"/>
</dbReference>
<dbReference type="Proteomes" id="UP001231189">
    <property type="component" value="Unassembled WGS sequence"/>
</dbReference>
<dbReference type="Gene3D" id="1.10.8.430">
    <property type="entry name" value="Helical domain of apoptotic protease-activating factors"/>
    <property type="match status" value="1"/>
</dbReference>
<dbReference type="GO" id="GO:0051707">
    <property type="term" value="P:response to other organism"/>
    <property type="evidence" value="ECO:0007669"/>
    <property type="project" value="UniProtKB-ARBA"/>
</dbReference>
<dbReference type="Gene3D" id="1.20.5.4130">
    <property type="match status" value="1"/>
</dbReference>
<evidence type="ECO:0000256" key="1">
    <source>
        <dbReference type="ARBA" id="ARBA00008894"/>
    </source>
</evidence>
<organism evidence="13 14">
    <name type="scientific">Lolium multiflorum</name>
    <name type="common">Italian ryegrass</name>
    <name type="synonym">Lolium perenne subsp. multiflorum</name>
    <dbReference type="NCBI Taxonomy" id="4521"/>
    <lineage>
        <taxon>Eukaryota</taxon>
        <taxon>Viridiplantae</taxon>
        <taxon>Streptophyta</taxon>
        <taxon>Embryophyta</taxon>
        <taxon>Tracheophyta</taxon>
        <taxon>Spermatophyta</taxon>
        <taxon>Magnoliopsida</taxon>
        <taxon>Liliopsida</taxon>
        <taxon>Poales</taxon>
        <taxon>Poaceae</taxon>
        <taxon>BOP clade</taxon>
        <taxon>Pooideae</taxon>
        <taxon>Poodae</taxon>
        <taxon>Poeae</taxon>
        <taxon>Poeae Chloroplast Group 2 (Poeae type)</taxon>
        <taxon>Loliodinae</taxon>
        <taxon>Loliinae</taxon>
        <taxon>Lolium</taxon>
    </lineage>
</organism>
<reference evidence="13" key="1">
    <citation type="submission" date="2023-07" db="EMBL/GenBank/DDBJ databases">
        <title>A chromosome-level genome assembly of Lolium multiflorum.</title>
        <authorList>
            <person name="Chen Y."/>
            <person name="Copetti D."/>
            <person name="Kolliker R."/>
            <person name="Studer B."/>
        </authorList>
    </citation>
    <scope>NUCLEOTIDE SEQUENCE</scope>
    <source>
        <strain evidence="13">02402/16</strain>
        <tissue evidence="13">Leaf</tissue>
    </source>
</reference>
<evidence type="ECO:0000256" key="9">
    <source>
        <dbReference type="PROSITE-ProRule" id="PRU00047"/>
    </source>
</evidence>
<dbReference type="GO" id="GO:0006952">
    <property type="term" value="P:defense response"/>
    <property type="evidence" value="ECO:0007669"/>
    <property type="project" value="UniProtKB-KW"/>
</dbReference>
<dbReference type="Pfam" id="PF00079">
    <property type="entry name" value="Serpin"/>
    <property type="match status" value="2"/>
</dbReference>
<feature type="compositionally biased region" description="Low complexity" evidence="11">
    <location>
        <begin position="1264"/>
        <end position="1274"/>
    </location>
</feature>
<comment type="similarity">
    <text evidence="1">Belongs to the disease resistance NB-LRR family.</text>
</comment>
<dbReference type="InterPro" id="IPR038005">
    <property type="entry name" value="RX-like_CC"/>
</dbReference>
<dbReference type="InterPro" id="IPR055414">
    <property type="entry name" value="LRR_R13L4/SHOC2-like"/>
</dbReference>
<dbReference type="Pfam" id="PF00931">
    <property type="entry name" value="NB-ARC"/>
    <property type="match status" value="1"/>
</dbReference>
<accession>A0AAD8T7J3</accession>
<dbReference type="GO" id="GO:0008270">
    <property type="term" value="F:zinc ion binding"/>
    <property type="evidence" value="ECO:0007669"/>
    <property type="project" value="UniProtKB-KW"/>
</dbReference>
<feature type="compositionally biased region" description="Polar residues" evidence="11">
    <location>
        <begin position="1405"/>
        <end position="1414"/>
    </location>
</feature>
<dbReference type="GO" id="GO:0005524">
    <property type="term" value="F:ATP binding"/>
    <property type="evidence" value="ECO:0007669"/>
    <property type="project" value="UniProtKB-KW"/>
</dbReference>
<dbReference type="SUPFAM" id="SSF57756">
    <property type="entry name" value="Retrovirus zinc finger-like domains"/>
    <property type="match status" value="1"/>
</dbReference>
<evidence type="ECO:0000313" key="13">
    <source>
        <dbReference type="EMBL" id="KAK1670686.1"/>
    </source>
</evidence>
<dbReference type="InterPro" id="IPR013103">
    <property type="entry name" value="RVT_2"/>
</dbReference>
<dbReference type="SMART" id="SM00093">
    <property type="entry name" value="SERPIN"/>
    <property type="match status" value="1"/>
</dbReference>
<dbReference type="InterPro" id="IPR027417">
    <property type="entry name" value="P-loop_NTPase"/>
</dbReference>
<evidence type="ECO:0000313" key="14">
    <source>
        <dbReference type="Proteomes" id="UP001231189"/>
    </source>
</evidence>
<evidence type="ECO:0000256" key="8">
    <source>
        <dbReference type="ARBA" id="ARBA00023054"/>
    </source>
</evidence>
<dbReference type="InterPro" id="IPR043502">
    <property type="entry name" value="DNA/RNA_pol_sf"/>
</dbReference>
<feature type="compositionally biased region" description="Polar residues" evidence="11">
    <location>
        <begin position="1496"/>
        <end position="1525"/>
    </location>
</feature>
<feature type="domain" description="CCHC-type" evidence="12">
    <location>
        <begin position="1323"/>
        <end position="1336"/>
    </location>
</feature>
<dbReference type="InterPro" id="IPR042185">
    <property type="entry name" value="Serpin_sf_2"/>
</dbReference>
<feature type="region of interest" description="Disordered" evidence="11">
    <location>
        <begin position="1796"/>
        <end position="1819"/>
    </location>
</feature>
<dbReference type="SUPFAM" id="SSF52058">
    <property type="entry name" value="L domain-like"/>
    <property type="match status" value="1"/>
</dbReference>
<dbReference type="InterPro" id="IPR058922">
    <property type="entry name" value="WHD_DRP"/>
</dbReference>
<feature type="compositionally biased region" description="Low complexity" evidence="11">
    <location>
        <begin position="1436"/>
        <end position="1480"/>
    </location>
</feature>
<dbReference type="InterPro" id="IPR023796">
    <property type="entry name" value="Serpin_dom"/>
</dbReference>
<dbReference type="InterPro" id="IPR002182">
    <property type="entry name" value="NB-ARC"/>
</dbReference>
<evidence type="ECO:0000259" key="12">
    <source>
        <dbReference type="PROSITE" id="PS50158"/>
    </source>
</evidence>
<dbReference type="Gene3D" id="3.80.10.10">
    <property type="entry name" value="Ribonuclease Inhibitor"/>
    <property type="match status" value="1"/>
</dbReference>
<dbReference type="SUPFAM" id="SSF56672">
    <property type="entry name" value="DNA/RNA polymerases"/>
    <property type="match status" value="1"/>
</dbReference>
<keyword evidence="5" id="KW-0547">Nucleotide-binding</keyword>
<dbReference type="Pfam" id="PF07727">
    <property type="entry name" value="RVT_2"/>
    <property type="match status" value="1"/>
</dbReference>